<reference evidence="2" key="1">
    <citation type="journal article" date="2022" name="Int. J. Mol. Sci.">
        <title>Draft Genome of Tanacetum Coccineum: Genomic Comparison of Closely Related Tanacetum-Family Plants.</title>
        <authorList>
            <person name="Yamashiro T."/>
            <person name="Shiraishi A."/>
            <person name="Nakayama K."/>
            <person name="Satake H."/>
        </authorList>
    </citation>
    <scope>NUCLEOTIDE SEQUENCE</scope>
</reference>
<name>A0ABQ4WFH5_9ASTR</name>
<evidence type="ECO:0000256" key="1">
    <source>
        <dbReference type="SAM" id="MobiDB-lite"/>
    </source>
</evidence>
<evidence type="ECO:0008006" key="4">
    <source>
        <dbReference type="Google" id="ProtNLM"/>
    </source>
</evidence>
<dbReference type="Proteomes" id="UP001151760">
    <property type="component" value="Unassembled WGS sequence"/>
</dbReference>
<feature type="region of interest" description="Disordered" evidence="1">
    <location>
        <begin position="536"/>
        <end position="565"/>
    </location>
</feature>
<evidence type="ECO:0000313" key="2">
    <source>
        <dbReference type="EMBL" id="GJS51605.1"/>
    </source>
</evidence>
<organism evidence="2 3">
    <name type="scientific">Tanacetum coccineum</name>
    <dbReference type="NCBI Taxonomy" id="301880"/>
    <lineage>
        <taxon>Eukaryota</taxon>
        <taxon>Viridiplantae</taxon>
        <taxon>Streptophyta</taxon>
        <taxon>Embryophyta</taxon>
        <taxon>Tracheophyta</taxon>
        <taxon>Spermatophyta</taxon>
        <taxon>Magnoliopsida</taxon>
        <taxon>eudicotyledons</taxon>
        <taxon>Gunneridae</taxon>
        <taxon>Pentapetalae</taxon>
        <taxon>asterids</taxon>
        <taxon>campanulids</taxon>
        <taxon>Asterales</taxon>
        <taxon>Asteraceae</taxon>
        <taxon>Asteroideae</taxon>
        <taxon>Anthemideae</taxon>
        <taxon>Anthemidinae</taxon>
        <taxon>Tanacetum</taxon>
    </lineage>
</organism>
<keyword evidence="3" id="KW-1185">Reference proteome</keyword>
<sequence length="700" mass="79663">MAPLTFADTHNMVAYLSKSDASEGFDQILDFLNATIIRIDLHLEDAEGVECLPNNEIFKELARMGYEKPPPKLTFYKAFFVPQWKFLIHTLIQCLSAKRTAWNEFSSTMASTVIYLAIGRKFNFSKYIFDSMVRNVDSSAKFLMYPRFIQVFLDNQVDDMTSHHTKYTSPALTQKVFANMRRVSKGFSGNETLLFNTMLVQPQTQADEDVEIPVDEEQPATTSAPSTSEPQDQPSTPHDSPEQEPTHSSPHDLPLTGVNPPRSEEGSMQLAELMALCTSLQRKVDALEKVESSKEASLGAEENASKQEGMISDIDADVEISLVDEIQRLDDDLIFDTTVDLGGEEVVVKPAETGVSAALDVKVSAAEPVVTTTMAKALAELKTSKPKVVTTVHILNSATTVTTTKPKAKGITIQEPSVIQKTTVSFISSSKGKAIMIESKKPVKIKDLSAHDEQLAKDLHDKIQIDADQELAARMTLEEHEKYTVKEKARMLAEFIKNRKKQFTHAQLKRRDFEEIQGLYNKEKELVDTFVPSRYEENERRIKDPNTKDEEESSNKDVDSTNKKKKRIMMKRISKKQKTDADLKEEEQIKTFLSIVPNEEKAIDYEVLDKRYQTIDWKSEFYHNDRYGEPHDYYRVFRADGSSRYIKTFTEMVLRFDRMDFLELHSLVMQRFETTTPEGIDLILWGDLKTMFEANAVDEL</sequence>
<dbReference type="EMBL" id="BQNB010008598">
    <property type="protein sequence ID" value="GJS51605.1"/>
    <property type="molecule type" value="Genomic_DNA"/>
</dbReference>
<reference evidence="2" key="2">
    <citation type="submission" date="2022-01" db="EMBL/GenBank/DDBJ databases">
        <authorList>
            <person name="Yamashiro T."/>
            <person name="Shiraishi A."/>
            <person name="Satake H."/>
            <person name="Nakayama K."/>
        </authorList>
    </citation>
    <scope>NUCLEOTIDE SEQUENCE</scope>
</reference>
<comment type="caution">
    <text evidence="2">The sequence shown here is derived from an EMBL/GenBank/DDBJ whole genome shotgun (WGS) entry which is preliminary data.</text>
</comment>
<feature type="compositionally biased region" description="Polar residues" evidence="1">
    <location>
        <begin position="219"/>
        <end position="238"/>
    </location>
</feature>
<gene>
    <name evidence="2" type="ORF">Tco_0624967</name>
</gene>
<evidence type="ECO:0000313" key="3">
    <source>
        <dbReference type="Proteomes" id="UP001151760"/>
    </source>
</evidence>
<protein>
    <recommendedName>
        <fullName evidence="4">Glutamic acid-rich protein-like</fullName>
    </recommendedName>
</protein>
<proteinExistence type="predicted"/>
<feature type="region of interest" description="Disordered" evidence="1">
    <location>
        <begin position="215"/>
        <end position="266"/>
    </location>
</feature>
<accession>A0ABQ4WFH5</accession>
<feature type="compositionally biased region" description="Basic and acidic residues" evidence="1">
    <location>
        <begin position="536"/>
        <end position="562"/>
    </location>
</feature>